<evidence type="ECO:0000313" key="1">
    <source>
        <dbReference type="EMBL" id="MBE4748405.1"/>
    </source>
</evidence>
<organism evidence="1 2">
    <name type="scientific">Corallococcus soli</name>
    <dbReference type="NCBI Taxonomy" id="2710757"/>
    <lineage>
        <taxon>Bacteria</taxon>
        <taxon>Pseudomonadati</taxon>
        <taxon>Myxococcota</taxon>
        <taxon>Myxococcia</taxon>
        <taxon>Myxococcales</taxon>
        <taxon>Cystobacterineae</taxon>
        <taxon>Myxococcaceae</taxon>
        <taxon>Corallococcus</taxon>
    </lineage>
</organism>
<keyword evidence="2" id="KW-1185">Reference proteome</keyword>
<gene>
    <name evidence="1" type="ORF">G4177_09525</name>
</gene>
<sequence>MEQPVSALDAMTLQATEPEEVQRLVAVTALGMCRALLQGAVSPAYACSRLFGPALLTRLEAMEVHPELRHAIHLATELEDVVQLVPEALTRSITEIEDRLLKMLATLPAPSPEGERWLARIASPRR</sequence>
<dbReference type="Proteomes" id="UP001516472">
    <property type="component" value="Unassembled WGS sequence"/>
</dbReference>
<comment type="caution">
    <text evidence="1">The sequence shown here is derived from an EMBL/GenBank/DDBJ whole genome shotgun (WGS) entry which is preliminary data.</text>
</comment>
<dbReference type="EMBL" id="JAAIYO010000002">
    <property type="protein sequence ID" value="MBE4748405.1"/>
    <property type="molecule type" value="Genomic_DNA"/>
</dbReference>
<dbReference type="Pfam" id="PF13108">
    <property type="entry name" value="DUF3969"/>
    <property type="match status" value="1"/>
</dbReference>
<dbReference type="InterPro" id="IPR025083">
    <property type="entry name" value="DUF3969"/>
</dbReference>
<accession>A0ABR9PKM1</accession>
<proteinExistence type="predicted"/>
<reference evidence="1 2" key="1">
    <citation type="submission" date="2020-02" db="EMBL/GenBank/DDBJ databases">
        <authorList>
            <person name="Babadi Z.K."/>
            <person name="Risdian C."/>
            <person name="Ebrahimipour G.H."/>
            <person name="Wink J."/>
        </authorList>
    </citation>
    <scope>NUCLEOTIDE SEQUENCE [LARGE SCALE GENOMIC DNA]</scope>
    <source>
        <strain evidence="1 2">ZKHCc1 1396</strain>
    </source>
</reference>
<name>A0ABR9PKM1_9BACT</name>
<protein>
    <submittedName>
        <fullName evidence="1">DUF3969 family protein</fullName>
    </submittedName>
</protein>
<evidence type="ECO:0000313" key="2">
    <source>
        <dbReference type="Proteomes" id="UP001516472"/>
    </source>
</evidence>